<protein>
    <recommendedName>
        <fullName evidence="4">SHSP domain-containing protein</fullName>
    </recommendedName>
</protein>
<reference evidence="2" key="1">
    <citation type="submission" date="2023-07" db="EMBL/GenBank/DDBJ databases">
        <title>draft genome sequence of fig (Ficus carica).</title>
        <authorList>
            <person name="Takahashi T."/>
            <person name="Nishimura K."/>
        </authorList>
    </citation>
    <scope>NUCLEOTIDE SEQUENCE</scope>
</reference>
<dbReference type="Proteomes" id="UP001187192">
    <property type="component" value="Unassembled WGS sequence"/>
</dbReference>
<gene>
    <name evidence="2" type="ORF">TIFTF001_015888</name>
</gene>
<sequence>MKVHPMPKKRNITIQYEMSSSRIPMAEAHQALLGLTHKKLRRLPHVFSRVLELPFRSDADVAVEESADFFRFVAETDSAGDVRAHTVEIHPGVTKIVVRESGSHGLTTLDELELDVWRFRLPETTRPELASAVFVDGELIVTVPKGGGAADNGENDAAGGDGGGEVWGDGRNGGFRGGDMGGRLVLVQ</sequence>
<dbReference type="CDD" id="cd06464">
    <property type="entry name" value="ACD_sHsps-like"/>
    <property type="match status" value="1"/>
</dbReference>
<proteinExistence type="predicted"/>
<dbReference type="PANTHER" id="PTHR33879">
    <property type="entry name" value="17.6 KDA CLASS II HEAT SHOCK PROTEIN-RELATED"/>
    <property type="match status" value="1"/>
</dbReference>
<evidence type="ECO:0000256" key="1">
    <source>
        <dbReference type="SAM" id="MobiDB-lite"/>
    </source>
</evidence>
<dbReference type="AlphaFoldDB" id="A0AA87ZZF9"/>
<feature type="region of interest" description="Disordered" evidence="1">
    <location>
        <begin position="146"/>
        <end position="174"/>
    </location>
</feature>
<comment type="caution">
    <text evidence="2">The sequence shown here is derived from an EMBL/GenBank/DDBJ whole genome shotgun (WGS) entry which is preliminary data.</text>
</comment>
<evidence type="ECO:0008006" key="4">
    <source>
        <dbReference type="Google" id="ProtNLM"/>
    </source>
</evidence>
<accession>A0AA87ZZF9</accession>
<dbReference type="PANTHER" id="PTHR33879:SF3">
    <property type="entry name" value="17.6 KDA CLASS II HEAT SHOCK PROTEIN-RELATED"/>
    <property type="match status" value="1"/>
</dbReference>
<evidence type="ECO:0000313" key="3">
    <source>
        <dbReference type="Proteomes" id="UP001187192"/>
    </source>
</evidence>
<name>A0AA87ZZF9_FICCA</name>
<organism evidence="2 3">
    <name type="scientific">Ficus carica</name>
    <name type="common">Common fig</name>
    <dbReference type="NCBI Taxonomy" id="3494"/>
    <lineage>
        <taxon>Eukaryota</taxon>
        <taxon>Viridiplantae</taxon>
        <taxon>Streptophyta</taxon>
        <taxon>Embryophyta</taxon>
        <taxon>Tracheophyta</taxon>
        <taxon>Spermatophyta</taxon>
        <taxon>Magnoliopsida</taxon>
        <taxon>eudicotyledons</taxon>
        <taxon>Gunneridae</taxon>
        <taxon>Pentapetalae</taxon>
        <taxon>rosids</taxon>
        <taxon>fabids</taxon>
        <taxon>Rosales</taxon>
        <taxon>Moraceae</taxon>
        <taxon>Ficeae</taxon>
        <taxon>Ficus</taxon>
    </lineage>
</organism>
<dbReference type="EMBL" id="BTGU01000023">
    <property type="protein sequence ID" value="GMN46709.1"/>
    <property type="molecule type" value="Genomic_DNA"/>
</dbReference>
<feature type="compositionally biased region" description="Gly residues" evidence="1">
    <location>
        <begin position="159"/>
        <end position="174"/>
    </location>
</feature>
<evidence type="ECO:0000313" key="2">
    <source>
        <dbReference type="EMBL" id="GMN46709.1"/>
    </source>
</evidence>
<keyword evidence="3" id="KW-1185">Reference proteome</keyword>